<evidence type="ECO:0000313" key="2">
    <source>
        <dbReference type="EMBL" id="PZW36032.1"/>
    </source>
</evidence>
<protein>
    <submittedName>
        <fullName evidence="2">Gas vesicle protein</fullName>
    </submittedName>
</protein>
<sequence length="116" mass="12893">MNNFFKGLLVGVGVGMLIAPMRGEEMRKMLSERFEELRGQLPENEQIALYKQRVTERVSQTADNLKSYAKQAGSTVKQTASNLKNTAQKAGEDVKSTGRDVTQETKETIKATPSQQ</sequence>
<dbReference type="SUPFAM" id="SSF58113">
    <property type="entry name" value="Apolipoprotein A-I"/>
    <property type="match status" value="1"/>
</dbReference>
<proteinExistence type="predicted"/>
<dbReference type="InterPro" id="IPR024623">
    <property type="entry name" value="YtxH"/>
</dbReference>
<gene>
    <name evidence="2" type="ORF">EI42_00202</name>
</gene>
<organism evidence="2 3">
    <name type="scientific">Thermosporothrix hazakensis</name>
    <dbReference type="NCBI Taxonomy" id="644383"/>
    <lineage>
        <taxon>Bacteria</taxon>
        <taxon>Bacillati</taxon>
        <taxon>Chloroflexota</taxon>
        <taxon>Ktedonobacteria</taxon>
        <taxon>Ktedonobacterales</taxon>
        <taxon>Thermosporotrichaceae</taxon>
        <taxon>Thermosporothrix</taxon>
    </lineage>
</organism>
<dbReference type="AlphaFoldDB" id="A0A326UBP0"/>
<feature type="compositionally biased region" description="Basic and acidic residues" evidence="1">
    <location>
        <begin position="90"/>
        <end position="109"/>
    </location>
</feature>
<evidence type="ECO:0000256" key="1">
    <source>
        <dbReference type="SAM" id="MobiDB-lite"/>
    </source>
</evidence>
<keyword evidence="3" id="KW-1185">Reference proteome</keyword>
<dbReference type="RefSeq" id="WP_111317819.1">
    <property type="nucleotide sequence ID" value="NZ_BIFX01000001.1"/>
</dbReference>
<dbReference type="OrthoDB" id="164496at2"/>
<accession>A0A326UBP0</accession>
<feature type="region of interest" description="Disordered" evidence="1">
    <location>
        <begin position="70"/>
        <end position="116"/>
    </location>
</feature>
<dbReference type="Pfam" id="PF12732">
    <property type="entry name" value="YtxH"/>
    <property type="match status" value="1"/>
</dbReference>
<comment type="caution">
    <text evidence="2">The sequence shown here is derived from an EMBL/GenBank/DDBJ whole genome shotgun (WGS) entry which is preliminary data.</text>
</comment>
<feature type="compositionally biased region" description="Polar residues" evidence="1">
    <location>
        <begin position="72"/>
        <end position="88"/>
    </location>
</feature>
<dbReference type="EMBL" id="QKUF01000001">
    <property type="protein sequence ID" value="PZW36032.1"/>
    <property type="molecule type" value="Genomic_DNA"/>
</dbReference>
<dbReference type="Proteomes" id="UP000248806">
    <property type="component" value="Unassembled WGS sequence"/>
</dbReference>
<evidence type="ECO:0000313" key="3">
    <source>
        <dbReference type="Proteomes" id="UP000248806"/>
    </source>
</evidence>
<name>A0A326UBP0_THEHA</name>
<dbReference type="Gene3D" id="1.20.120.20">
    <property type="entry name" value="Apolipoprotein"/>
    <property type="match status" value="1"/>
</dbReference>
<reference evidence="2 3" key="1">
    <citation type="submission" date="2018-06" db="EMBL/GenBank/DDBJ databases">
        <title>Genomic Encyclopedia of Archaeal and Bacterial Type Strains, Phase II (KMG-II): from individual species to whole genera.</title>
        <authorList>
            <person name="Goeker M."/>
        </authorList>
    </citation>
    <scope>NUCLEOTIDE SEQUENCE [LARGE SCALE GENOMIC DNA]</scope>
    <source>
        <strain evidence="2 3">ATCC BAA-1881</strain>
    </source>
</reference>